<proteinExistence type="predicted"/>
<feature type="compositionally biased region" description="Low complexity" evidence="1">
    <location>
        <begin position="690"/>
        <end position="705"/>
    </location>
</feature>
<feature type="compositionally biased region" description="Basic and acidic residues" evidence="1">
    <location>
        <begin position="275"/>
        <end position="297"/>
    </location>
</feature>
<evidence type="ECO:0000256" key="1">
    <source>
        <dbReference type="SAM" id="MobiDB-lite"/>
    </source>
</evidence>
<feature type="compositionally biased region" description="Low complexity" evidence="1">
    <location>
        <begin position="1478"/>
        <end position="1489"/>
    </location>
</feature>
<feature type="region of interest" description="Disordered" evidence="1">
    <location>
        <begin position="660"/>
        <end position="740"/>
    </location>
</feature>
<comment type="caution">
    <text evidence="2">The sequence shown here is derived from an EMBL/GenBank/DDBJ whole genome shotgun (WGS) entry which is preliminary data.</text>
</comment>
<feature type="region of interest" description="Disordered" evidence="1">
    <location>
        <begin position="156"/>
        <end position="188"/>
    </location>
</feature>
<feature type="compositionally biased region" description="Low complexity" evidence="1">
    <location>
        <begin position="1334"/>
        <end position="1348"/>
    </location>
</feature>
<feature type="compositionally biased region" description="Polar residues" evidence="1">
    <location>
        <begin position="259"/>
        <end position="269"/>
    </location>
</feature>
<feature type="region of interest" description="Disordered" evidence="1">
    <location>
        <begin position="1511"/>
        <end position="1562"/>
    </location>
</feature>
<feature type="compositionally biased region" description="Gly residues" evidence="1">
    <location>
        <begin position="1517"/>
        <end position="1532"/>
    </location>
</feature>
<dbReference type="EMBL" id="JAFHLR010000032">
    <property type="protein sequence ID" value="KAG5470308.1"/>
    <property type="molecule type" value="Genomic_DNA"/>
</dbReference>
<feature type="compositionally biased region" description="Polar residues" evidence="1">
    <location>
        <begin position="1421"/>
        <end position="1435"/>
    </location>
</feature>
<gene>
    <name evidence="2" type="ORF">LSCM4_03003</name>
</gene>
<evidence type="ECO:0000313" key="3">
    <source>
        <dbReference type="Proteomes" id="UP000674143"/>
    </source>
</evidence>
<keyword evidence="3" id="KW-1185">Reference proteome</keyword>
<feature type="compositionally biased region" description="Polar residues" evidence="1">
    <location>
        <begin position="727"/>
        <end position="740"/>
    </location>
</feature>
<evidence type="ECO:0008006" key="4">
    <source>
        <dbReference type="Google" id="ProtNLM"/>
    </source>
</evidence>
<feature type="compositionally biased region" description="Polar residues" evidence="1">
    <location>
        <begin position="17"/>
        <end position="41"/>
    </location>
</feature>
<feature type="region of interest" description="Disordered" evidence="1">
    <location>
        <begin position="250"/>
        <end position="299"/>
    </location>
</feature>
<feature type="region of interest" description="Disordered" evidence="1">
    <location>
        <begin position="1"/>
        <end position="101"/>
    </location>
</feature>
<dbReference type="Proteomes" id="UP000674143">
    <property type="component" value="Unassembled WGS sequence"/>
</dbReference>
<reference evidence="3" key="1">
    <citation type="journal article" date="2021" name="Microbiol. Resour. Announc.">
        <title>LGAAP: Leishmaniinae Genome Assembly and Annotation Pipeline.</title>
        <authorList>
            <person name="Almutairi H."/>
            <person name="Urbaniak M.D."/>
            <person name="Bates M.D."/>
            <person name="Jariyapan N."/>
            <person name="Kwakye-Nuako G."/>
            <person name="Thomaz-Soccol V."/>
            <person name="Al-Salem W.S."/>
            <person name="Dillon R.J."/>
            <person name="Bates P.A."/>
            <person name="Gatherer D."/>
        </authorList>
    </citation>
    <scope>NUCLEOTIDE SEQUENCE [LARGE SCALE GENOMIC DNA]</scope>
</reference>
<feature type="compositionally biased region" description="Low complexity" evidence="1">
    <location>
        <begin position="167"/>
        <end position="178"/>
    </location>
</feature>
<protein>
    <recommendedName>
        <fullName evidence="4">SWIM-type domain-containing protein</fullName>
    </recommendedName>
</protein>
<feature type="compositionally biased region" description="Polar residues" evidence="1">
    <location>
        <begin position="156"/>
        <end position="165"/>
    </location>
</feature>
<evidence type="ECO:0000313" key="2">
    <source>
        <dbReference type="EMBL" id="KAG5470308.1"/>
    </source>
</evidence>
<dbReference type="GeneID" id="92358956"/>
<feature type="region of interest" description="Disordered" evidence="1">
    <location>
        <begin position="588"/>
        <end position="607"/>
    </location>
</feature>
<feature type="compositionally biased region" description="Basic and acidic residues" evidence="1">
    <location>
        <begin position="1407"/>
        <end position="1419"/>
    </location>
</feature>
<feature type="region of interest" description="Disordered" evidence="1">
    <location>
        <begin position="1334"/>
        <end position="1489"/>
    </location>
</feature>
<reference evidence="3" key="2">
    <citation type="journal article" date="2021" name="Sci. Data">
        <title>Chromosome-scale genome sequencing, assembly and annotation of six genomes from subfamily Leishmaniinae.</title>
        <authorList>
            <person name="Almutairi H."/>
            <person name="Urbaniak M.D."/>
            <person name="Bates M.D."/>
            <person name="Jariyapan N."/>
            <person name="Kwakye-Nuako G."/>
            <person name="Thomaz Soccol V."/>
            <person name="Al-Salem W.S."/>
            <person name="Dillon R.J."/>
            <person name="Bates P.A."/>
            <person name="Gatherer D."/>
        </authorList>
    </citation>
    <scope>NUCLEOTIDE SEQUENCE [LARGE SCALE GENOMIC DNA]</scope>
</reference>
<feature type="region of interest" description="Disordered" evidence="1">
    <location>
        <begin position="316"/>
        <end position="335"/>
    </location>
</feature>
<name>A0A836H5C0_9TRYP</name>
<feature type="compositionally biased region" description="Polar residues" evidence="1">
    <location>
        <begin position="1371"/>
        <end position="1388"/>
    </location>
</feature>
<accession>A0A836H5C0</accession>
<dbReference type="KEGG" id="loi:92358956"/>
<feature type="compositionally biased region" description="Gly residues" evidence="1">
    <location>
        <begin position="411"/>
        <end position="423"/>
    </location>
</feature>
<sequence>MSQGSAERSGEEGLRSLASTPTTVEGSVSPFTSLNTSSADSLNGYGGYDDDDSTSFASPTPFSPHMPRSQTDSLTRTPPRPVVASPIPIRGDVSKPTALDHEAQLEEQHAQDAAQLSAKPSRALSALPFNSSFFSYVTESLTSAELLLASKSPVSASPLCSTASPGSRAPLPRAGSSPRSPPAAPASLSAVHETVPSFDATSKKAFFSSSSLSSPAVLATTQSTNSLPAPPPLEAVSAMMTQVLPRSTDLEGQHRSLVSPPTTTSSKLPLQTPRVADRLQDEERERRLSPSPDKDLGAADTVSTLPLAALSELPLSTPLSSSSSFSAPPSAASPPLALAASLDETHACASLSHLATSLLDADGAHLMADEPHARSRINTTALSWAPMPLPAMPVPKRRQQRGAAVRPPSVGGRGDTGCAGQGDGNPVEMHRWARRKIKERVSAADETASAAERGMLAPAPLRPPSSSGRRRQASKTVTEDADQGAVATASSSETELAPIPDKAAGLAHKERRGRLRGLAEPLVSQLSASHHELGHLTFLPTSTKQSTELRPRELAALADDAPLSNLLAAGGGLGASVTPMAPAAYQAPAAPVPSQSQGQRPRSPPYRKAEVLQIAAAAVEGNVASVAGHVAIKASREMAEAAPAAATSLPLLVASHSASKVPAGSAKLEDGGAGREFSTRSGTSAAPRLSAAGKSKASTSSPTPSVLKRSKSGKAPAPATEAPSSTGNGSSSDNHSAATQAVSTVKRAAVVDRLPLQAWWYAMHASATSSESGRPCLWIELAEGYQEAHGTLLRQVLVFWGCLHVEGCASSRRGLEWSIGASSRPPSSTSDCLSRKRTRDRKGDEAGGNVESAHLERPDRRCNNGLVVLLCPSRLPMAKALRWWTQHAHVEHSFMPPLLSVAVSADSPPGAVGLADQALTAPRRVSTLEQELELFKGAIEQASRMYCTDAARSLAVSCTTAGHTAFSQLLPTGQVFESLQMCADLLGPAAGFPPTSILAEAPLEEGTDVGSLTAVLAVTSHTRDASSSSAEEEWRAASLQDRCFAELSRWNGLAATLQRQPRRPQLILRRVRADPLYRNGRASKGGKKAASAAMSLSALVDTFEGALSASSVAGTSLLLQQRQLWVTYGLVLPATRNKDTFACSARREARVLASQLPPVTLAPAHLSALYLFGRTLFKPDNYATAVNVVESYAQVSERCLSDYLSGYSCVATDPLRYAVSATIRRYLQVRVLVALAPLLALVNEGAATQQRVSTTLSASVACASLPSSSSLLAPVVLLARSEWRSVVPSLSCTCNPRAYEHVPHTTDGVKVCRHLAELFHYFTTRQFSVVGHQAAQKRQPLQQPQPRRALARVDSMPYLPSPRVPPRTASLKEQQLPRRSSSNPSTDVLLNDLPLSALYTPSPHLYTDAERTARRREGGQDSESQGTDTESSAQPPTRCHPLRAGGVAARSPSTLRDAPRTRPSKKAQRSSTAAAGRASVTSSTDASSAGTDFHTQALQYALRLLHEHLQDTSRGKPSGGGAASVASGGTGDGEPVFQSGGSSSPASARKRARSGGGTNREIEYVRALRLMEQMLRNELR</sequence>
<feature type="compositionally biased region" description="Low complexity" evidence="1">
    <location>
        <begin position="715"/>
        <end position="726"/>
    </location>
</feature>
<organism evidence="2 3">
    <name type="scientific">Leishmania orientalis</name>
    <dbReference type="NCBI Taxonomy" id="2249476"/>
    <lineage>
        <taxon>Eukaryota</taxon>
        <taxon>Discoba</taxon>
        <taxon>Euglenozoa</taxon>
        <taxon>Kinetoplastea</taxon>
        <taxon>Metakinetoplastina</taxon>
        <taxon>Trypanosomatida</taxon>
        <taxon>Trypanosomatidae</taxon>
        <taxon>Leishmaniinae</taxon>
        <taxon>Leishmania</taxon>
    </lineage>
</organism>
<feature type="compositionally biased region" description="Polar residues" evidence="1">
    <location>
        <begin position="820"/>
        <end position="832"/>
    </location>
</feature>
<feature type="region of interest" description="Disordered" evidence="1">
    <location>
        <begin position="391"/>
        <end position="427"/>
    </location>
</feature>
<dbReference type="RefSeq" id="XP_067060574.1">
    <property type="nucleotide sequence ID" value="XM_067205022.1"/>
</dbReference>
<feature type="region of interest" description="Disordered" evidence="1">
    <location>
        <begin position="819"/>
        <end position="854"/>
    </location>
</feature>
<feature type="region of interest" description="Disordered" evidence="1">
    <location>
        <begin position="440"/>
        <end position="498"/>
    </location>
</feature>